<evidence type="ECO:0000256" key="2">
    <source>
        <dbReference type="ARBA" id="ARBA00008472"/>
    </source>
</evidence>
<evidence type="ECO:0000313" key="14">
    <source>
        <dbReference type="EMBL" id="TLG09790.1"/>
    </source>
</evidence>
<evidence type="ECO:0000256" key="5">
    <source>
        <dbReference type="ARBA" id="ARBA00022692"/>
    </source>
</evidence>
<dbReference type="GO" id="GO:0030964">
    <property type="term" value="C:NADH dehydrogenase complex"/>
    <property type="evidence" value="ECO:0007669"/>
    <property type="project" value="TreeGrafter"/>
</dbReference>
<dbReference type="GO" id="GO:0050136">
    <property type="term" value="F:NADH dehydrogenase (quinone) (non-electrogenic) activity"/>
    <property type="evidence" value="ECO:0007669"/>
    <property type="project" value="UniProtKB-UniRule"/>
</dbReference>
<dbReference type="OrthoDB" id="9791970at2"/>
<dbReference type="RefSeq" id="WP_138448798.1">
    <property type="nucleotide sequence ID" value="NZ_VBUT01000006.1"/>
</dbReference>
<organism evidence="13 15">
    <name type="scientific">Nocardia cyriacigeorgica</name>
    <dbReference type="NCBI Taxonomy" id="135487"/>
    <lineage>
        <taxon>Bacteria</taxon>
        <taxon>Bacillati</taxon>
        <taxon>Actinomycetota</taxon>
        <taxon>Actinomycetes</taxon>
        <taxon>Mycobacteriales</taxon>
        <taxon>Nocardiaceae</taxon>
        <taxon>Nocardia</taxon>
    </lineage>
</organism>
<reference evidence="15 16" key="1">
    <citation type="submission" date="2019-05" db="EMBL/GenBank/DDBJ databases">
        <title>Genomes sequences of two Nocardia cyriacigeorgica environmental isolates, type strains Nocardia asteroides ATCC 19247 and Nocardia cyriacigeorgica DSM 44484.</title>
        <authorList>
            <person name="Vautrin F."/>
            <person name="Bergeron E."/>
            <person name="Dubost A."/>
            <person name="Abrouk D."/>
            <person name="Rodriguez Nava V."/>
            <person name="Pujic P."/>
        </authorList>
    </citation>
    <scope>NUCLEOTIDE SEQUENCE [LARGE SCALE GENOMIC DNA]</scope>
    <source>
        <strain evidence="14 16">EML 1456</strain>
        <strain evidence="13 15">EML 446</strain>
    </source>
</reference>
<evidence type="ECO:0000313" key="16">
    <source>
        <dbReference type="Proteomes" id="UP000308349"/>
    </source>
</evidence>
<protein>
    <recommendedName>
        <fullName evidence="11">NADH-quinone oxidoreductase subunit A</fullName>
        <ecNumber evidence="11">7.1.1.-</ecNumber>
    </recommendedName>
    <alternativeName>
        <fullName evidence="11">NADH dehydrogenase I subunit A</fullName>
    </alternativeName>
    <alternativeName>
        <fullName evidence="11">NDH-1 subunit A</fullName>
    </alternativeName>
    <alternativeName>
        <fullName evidence="11">NUO1</fullName>
    </alternativeName>
</protein>
<dbReference type="NCBIfam" id="NF005922">
    <property type="entry name" value="PRK07928.1"/>
    <property type="match status" value="1"/>
</dbReference>
<proteinExistence type="inferred from homology"/>
<dbReference type="Proteomes" id="UP000306378">
    <property type="component" value="Unassembled WGS sequence"/>
</dbReference>
<evidence type="ECO:0000256" key="1">
    <source>
        <dbReference type="ARBA" id="ARBA00004141"/>
    </source>
</evidence>
<keyword evidence="5 11" id="KW-0812">Transmembrane</keyword>
<dbReference type="GO" id="GO:0048038">
    <property type="term" value="F:quinone binding"/>
    <property type="evidence" value="ECO:0007669"/>
    <property type="project" value="UniProtKB-KW"/>
</dbReference>
<dbReference type="InterPro" id="IPR038430">
    <property type="entry name" value="NDAH_ubi_oxred_su3_sf"/>
</dbReference>
<gene>
    <name evidence="11" type="primary">nuoA</name>
    <name evidence="13" type="ORF">FEK34_17115</name>
    <name evidence="14" type="ORF">FEK35_14235</name>
</gene>
<evidence type="ECO:0000256" key="10">
    <source>
        <dbReference type="ARBA" id="ARBA00023136"/>
    </source>
</evidence>
<comment type="subcellular location">
    <subcellularLocation>
        <location evidence="11 12">Cell membrane</location>
        <topology evidence="11 12">Multi-pass membrane protein</topology>
    </subcellularLocation>
    <subcellularLocation>
        <location evidence="1">Membrane</location>
        <topology evidence="1">Multi-pass membrane protein</topology>
    </subcellularLocation>
</comment>
<feature type="transmembrane region" description="Helical" evidence="11">
    <location>
        <begin position="6"/>
        <end position="28"/>
    </location>
</feature>
<evidence type="ECO:0000256" key="11">
    <source>
        <dbReference type="HAMAP-Rule" id="MF_01394"/>
    </source>
</evidence>
<dbReference type="HAMAP" id="MF_01394">
    <property type="entry name" value="NDH1_NuoA"/>
    <property type="match status" value="1"/>
</dbReference>
<dbReference type="InterPro" id="IPR000440">
    <property type="entry name" value="NADH_UbQ/plastoQ_OxRdtase_su3"/>
</dbReference>
<dbReference type="Gene3D" id="1.20.58.1610">
    <property type="entry name" value="NADH:ubiquinone/plastoquinone oxidoreductase, chain 3"/>
    <property type="match status" value="1"/>
</dbReference>
<feature type="transmembrane region" description="Helical" evidence="11">
    <location>
        <begin position="95"/>
        <end position="116"/>
    </location>
</feature>
<evidence type="ECO:0000256" key="4">
    <source>
        <dbReference type="ARBA" id="ARBA00022475"/>
    </source>
</evidence>
<keyword evidence="3 11" id="KW-0813">Transport</keyword>
<evidence type="ECO:0000313" key="13">
    <source>
        <dbReference type="EMBL" id="TLF76628.1"/>
    </source>
</evidence>
<keyword evidence="6 11" id="KW-0874">Quinone</keyword>
<evidence type="ECO:0000256" key="12">
    <source>
        <dbReference type="RuleBase" id="RU003639"/>
    </source>
</evidence>
<comment type="caution">
    <text evidence="13">The sequence shown here is derived from an EMBL/GenBank/DDBJ whole genome shotgun (WGS) entry which is preliminary data.</text>
</comment>
<dbReference type="Proteomes" id="UP000308349">
    <property type="component" value="Unassembled WGS sequence"/>
</dbReference>
<dbReference type="EMBL" id="VBUT01000006">
    <property type="protein sequence ID" value="TLF76628.1"/>
    <property type="molecule type" value="Genomic_DNA"/>
</dbReference>
<name>A0A5R8NLR8_9NOCA</name>
<evidence type="ECO:0000256" key="9">
    <source>
        <dbReference type="ARBA" id="ARBA00023027"/>
    </source>
</evidence>
<keyword evidence="10 11" id="KW-0472">Membrane</keyword>
<comment type="catalytic activity">
    <reaction evidence="11 12">
        <text>a quinone + NADH + 5 H(+)(in) = a quinol + NAD(+) + 4 H(+)(out)</text>
        <dbReference type="Rhea" id="RHEA:57888"/>
        <dbReference type="ChEBI" id="CHEBI:15378"/>
        <dbReference type="ChEBI" id="CHEBI:24646"/>
        <dbReference type="ChEBI" id="CHEBI:57540"/>
        <dbReference type="ChEBI" id="CHEBI:57945"/>
        <dbReference type="ChEBI" id="CHEBI:132124"/>
    </reaction>
</comment>
<dbReference type="Pfam" id="PF00507">
    <property type="entry name" value="Oxidored_q4"/>
    <property type="match status" value="1"/>
</dbReference>
<keyword evidence="4 11" id="KW-1003">Cell membrane</keyword>
<evidence type="ECO:0000256" key="8">
    <source>
        <dbReference type="ARBA" id="ARBA00022989"/>
    </source>
</evidence>
<dbReference type="FunFam" id="1.20.58.1610:FF:000002">
    <property type="entry name" value="NADH-quinone oxidoreductase subunit A"/>
    <property type="match status" value="1"/>
</dbReference>
<comment type="subunit">
    <text evidence="11">NDH-1 is composed of 14 different subunits. Subunits NuoA, H, J, K, L, M, N constitute the membrane sector of the complex.</text>
</comment>
<dbReference type="GO" id="GO:0005886">
    <property type="term" value="C:plasma membrane"/>
    <property type="evidence" value="ECO:0007669"/>
    <property type="project" value="UniProtKB-SubCell"/>
</dbReference>
<comment type="function">
    <text evidence="11">NDH-1 shuttles electrons from NADH, via FMN and iron-sulfur (Fe-S) centers, to quinones in the respiratory chain. The immediate electron acceptor for the enzyme in this species is believed to be a menaquinone. Couples the redox reaction to proton translocation (for every two electrons transferred, four hydrogen ions are translocated across the cytoplasmic membrane), and thus conserves the redox energy in a proton gradient.</text>
</comment>
<evidence type="ECO:0000313" key="15">
    <source>
        <dbReference type="Proteomes" id="UP000306378"/>
    </source>
</evidence>
<evidence type="ECO:0000256" key="6">
    <source>
        <dbReference type="ARBA" id="ARBA00022719"/>
    </source>
</evidence>
<dbReference type="AlphaFoldDB" id="A0A5R8NLR8"/>
<keyword evidence="8 11" id="KW-1133">Transmembrane helix</keyword>
<evidence type="ECO:0000256" key="7">
    <source>
        <dbReference type="ARBA" id="ARBA00022967"/>
    </source>
</evidence>
<dbReference type="PANTHER" id="PTHR11058:SF22">
    <property type="entry name" value="NADH-QUINONE OXIDOREDUCTASE SUBUNIT A"/>
    <property type="match status" value="1"/>
</dbReference>
<keyword evidence="9 11" id="KW-0520">NAD</keyword>
<accession>A0A5R8NLR8</accession>
<keyword evidence="7 11" id="KW-1278">Translocase</keyword>
<evidence type="ECO:0000256" key="3">
    <source>
        <dbReference type="ARBA" id="ARBA00022448"/>
    </source>
</evidence>
<feature type="transmembrane region" description="Helical" evidence="11">
    <location>
        <begin position="68"/>
        <end position="89"/>
    </location>
</feature>
<dbReference type="EMBL" id="VBUU01000013">
    <property type="protein sequence ID" value="TLG09790.1"/>
    <property type="molecule type" value="Genomic_DNA"/>
</dbReference>
<comment type="similarity">
    <text evidence="2 11 12">Belongs to the complex I subunit 3 family.</text>
</comment>
<sequence>MNTEVPILVLGAIATAFALGSVAIAALIGPKRYNRAKLEPYECGIEPTPHAVAGGPGNVTGQRFPVKYYLTAMLFIIFDIEIVFLYPWAVHFDSLGLFGLAAMALFIVNVSVAYAYEWRRGGLSWD</sequence>
<dbReference type="GO" id="GO:0008137">
    <property type="term" value="F:NADH dehydrogenase (ubiquinone) activity"/>
    <property type="evidence" value="ECO:0007669"/>
    <property type="project" value="InterPro"/>
</dbReference>
<dbReference type="InterPro" id="IPR023043">
    <property type="entry name" value="NAD(P)H_OxRDtase_bac/plastid"/>
</dbReference>
<dbReference type="PANTHER" id="PTHR11058">
    <property type="entry name" value="NADH-UBIQUINONE OXIDOREDUCTASE CHAIN 3"/>
    <property type="match status" value="1"/>
</dbReference>
<keyword evidence="13" id="KW-0560">Oxidoreductase</keyword>
<dbReference type="EC" id="7.1.1.-" evidence="11"/>